<evidence type="ECO:0000313" key="4">
    <source>
        <dbReference type="EMBL" id="MFC4134021.1"/>
    </source>
</evidence>
<name>A0ABV8LSH6_9ACTN</name>
<dbReference type="PANTHER" id="PTHR43877">
    <property type="entry name" value="AMINOALKYLPHOSPHONATE N-ACETYLTRANSFERASE-RELATED-RELATED"/>
    <property type="match status" value="1"/>
</dbReference>
<proteinExistence type="predicted"/>
<keyword evidence="1" id="KW-0808">Transferase</keyword>
<dbReference type="Gene3D" id="3.40.630.30">
    <property type="match status" value="1"/>
</dbReference>
<dbReference type="Pfam" id="PF00583">
    <property type="entry name" value="Acetyltransf_1"/>
    <property type="match status" value="1"/>
</dbReference>
<dbReference type="EMBL" id="JBHSAY010000015">
    <property type="protein sequence ID" value="MFC4134021.1"/>
    <property type="molecule type" value="Genomic_DNA"/>
</dbReference>
<organism evidence="4 5">
    <name type="scientific">Hamadaea flava</name>
    <dbReference type="NCBI Taxonomy" id="1742688"/>
    <lineage>
        <taxon>Bacteria</taxon>
        <taxon>Bacillati</taxon>
        <taxon>Actinomycetota</taxon>
        <taxon>Actinomycetes</taxon>
        <taxon>Micromonosporales</taxon>
        <taxon>Micromonosporaceae</taxon>
        <taxon>Hamadaea</taxon>
    </lineage>
</organism>
<feature type="domain" description="N-acetyltransferase" evidence="3">
    <location>
        <begin position="2"/>
        <end position="160"/>
    </location>
</feature>
<keyword evidence="5" id="KW-1185">Reference proteome</keyword>
<dbReference type="CDD" id="cd04301">
    <property type="entry name" value="NAT_SF"/>
    <property type="match status" value="1"/>
</dbReference>
<dbReference type="RefSeq" id="WP_253761783.1">
    <property type="nucleotide sequence ID" value="NZ_JAMZDZ010000001.1"/>
</dbReference>
<dbReference type="InterPro" id="IPR000182">
    <property type="entry name" value="GNAT_dom"/>
</dbReference>
<evidence type="ECO:0000259" key="3">
    <source>
        <dbReference type="PROSITE" id="PS51186"/>
    </source>
</evidence>
<dbReference type="InterPro" id="IPR050832">
    <property type="entry name" value="Bact_Acetyltransf"/>
</dbReference>
<accession>A0ABV8LSH6</accession>
<comment type="caution">
    <text evidence="4">The sequence shown here is derived from an EMBL/GenBank/DDBJ whole genome shotgun (WGS) entry which is preliminary data.</text>
</comment>
<dbReference type="Proteomes" id="UP001595816">
    <property type="component" value="Unassembled WGS sequence"/>
</dbReference>
<keyword evidence="2" id="KW-0012">Acyltransferase</keyword>
<evidence type="ECO:0000313" key="5">
    <source>
        <dbReference type="Proteomes" id="UP001595816"/>
    </source>
</evidence>
<evidence type="ECO:0000256" key="1">
    <source>
        <dbReference type="ARBA" id="ARBA00022679"/>
    </source>
</evidence>
<dbReference type="InterPro" id="IPR016181">
    <property type="entry name" value="Acyl_CoA_acyltransferase"/>
</dbReference>
<dbReference type="PANTHER" id="PTHR43877:SF2">
    <property type="entry name" value="AMINOALKYLPHOSPHONATE N-ACETYLTRANSFERASE-RELATED"/>
    <property type="match status" value="1"/>
</dbReference>
<reference evidence="5" key="1">
    <citation type="journal article" date="2019" name="Int. J. Syst. Evol. Microbiol.">
        <title>The Global Catalogue of Microorganisms (GCM) 10K type strain sequencing project: providing services to taxonomists for standard genome sequencing and annotation.</title>
        <authorList>
            <consortium name="The Broad Institute Genomics Platform"/>
            <consortium name="The Broad Institute Genome Sequencing Center for Infectious Disease"/>
            <person name="Wu L."/>
            <person name="Ma J."/>
        </authorList>
    </citation>
    <scope>NUCLEOTIDE SEQUENCE [LARGE SCALE GENOMIC DNA]</scope>
    <source>
        <strain evidence="5">CGMCC 4.7289</strain>
    </source>
</reference>
<dbReference type="SUPFAM" id="SSF55729">
    <property type="entry name" value="Acyl-CoA N-acyltransferases (Nat)"/>
    <property type="match status" value="1"/>
</dbReference>
<protein>
    <submittedName>
        <fullName evidence="4">GNAT family N-acetyltransferase</fullName>
    </submittedName>
</protein>
<sequence>MIEIRRTTLDDWQSWKALRLNALRLAPTAYGETYANAVDADDHYWHRWWLERGDDALRSIGYLDGVPAGQIACAEVPEFPEPLILAMWVEESMRGTGIAGALVDDTLEWARAKGFTRIRLGVTEGNETARKLYLRHGFSSLGEFEPLHSHPDLRIEWMARDL</sequence>
<evidence type="ECO:0000256" key="2">
    <source>
        <dbReference type="ARBA" id="ARBA00023315"/>
    </source>
</evidence>
<gene>
    <name evidence="4" type="ORF">ACFOZ4_25710</name>
</gene>
<dbReference type="PROSITE" id="PS51186">
    <property type="entry name" value="GNAT"/>
    <property type="match status" value="1"/>
</dbReference>